<evidence type="ECO:0000256" key="17">
    <source>
        <dbReference type="ARBA" id="ARBA00074306"/>
    </source>
</evidence>
<dbReference type="SMART" id="SM00448">
    <property type="entry name" value="REC"/>
    <property type="match status" value="2"/>
</dbReference>
<dbReference type="SUPFAM" id="SSF47384">
    <property type="entry name" value="Homodimeric domain of signal transducing histidine kinase"/>
    <property type="match status" value="1"/>
</dbReference>
<keyword evidence="11" id="KW-0067">ATP-binding</keyword>
<dbReference type="GO" id="GO:0000155">
    <property type="term" value="F:phosphorelay sensor kinase activity"/>
    <property type="evidence" value="ECO:0007669"/>
    <property type="project" value="InterPro"/>
</dbReference>
<dbReference type="Gene3D" id="3.40.50.2300">
    <property type="match status" value="2"/>
</dbReference>
<keyword evidence="5" id="KW-1003">Cell membrane</keyword>
<evidence type="ECO:0000256" key="3">
    <source>
        <dbReference type="ARBA" id="ARBA00006402"/>
    </source>
</evidence>
<evidence type="ECO:0000256" key="7">
    <source>
        <dbReference type="ARBA" id="ARBA00022679"/>
    </source>
</evidence>
<accession>A0A9X3MRG2</accession>
<organism evidence="24 25">
    <name type="scientific">Solirubrobacter ginsenosidimutans</name>
    <dbReference type="NCBI Taxonomy" id="490573"/>
    <lineage>
        <taxon>Bacteria</taxon>
        <taxon>Bacillati</taxon>
        <taxon>Actinomycetota</taxon>
        <taxon>Thermoleophilia</taxon>
        <taxon>Solirubrobacterales</taxon>
        <taxon>Solirubrobacteraceae</taxon>
        <taxon>Solirubrobacter</taxon>
    </lineage>
</organism>
<evidence type="ECO:0000256" key="2">
    <source>
        <dbReference type="ARBA" id="ARBA00004651"/>
    </source>
</evidence>
<evidence type="ECO:0000256" key="9">
    <source>
        <dbReference type="ARBA" id="ARBA00022741"/>
    </source>
</evidence>
<comment type="similarity">
    <text evidence="3">In the N-terminal section; belongs to the phytochrome family.</text>
</comment>
<dbReference type="SUPFAM" id="SSF47226">
    <property type="entry name" value="Histidine-containing phosphotransfer domain, HPT domain"/>
    <property type="match status" value="1"/>
</dbReference>
<dbReference type="Pfam" id="PF13185">
    <property type="entry name" value="GAF_2"/>
    <property type="match status" value="1"/>
</dbReference>
<evidence type="ECO:0000256" key="13">
    <source>
        <dbReference type="ARBA" id="ARBA00023012"/>
    </source>
</evidence>
<dbReference type="SMART" id="SM00388">
    <property type="entry name" value="HisKA"/>
    <property type="match status" value="1"/>
</dbReference>
<dbReference type="InterPro" id="IPR003594">
    <property type="entry name" value="HATPase_dom"/>
</dbReference>
<evidence type="ECO:0000256" key="1">
    <source>
        <dbReference type="ARBA" id="ARBA00000085"/>
    </source>
</evidence>
<keyword evidence="14 20" id="KW-0472">Membrane</keyword>
<evidence type="ECO:0000313" key="25">
    <source>
        <dbReference type="Proteomes" id="UP001149140"/>
    </source>
</evidence>
<evidence type="ECO:0000259" key="23">
    <source>
        <dbReference type="PROSITE" id="PS50894"/>
    </source>
</evidence>
<feature type="domain" description="Histidine kinase" evidence="21">
    <location>
        <begin position="456"/>
        <end position="672"/>
    </location>
</feature>
<dbReference type="CDD" id="cd16922">
    <property type="entry name" value="HATPase_EvgS-ArcB-TorS-like"/>
    <property type="match status" value="1"/>
</dbReference>
<dbReference type="InterPro" id="IPR036890">
    <property type="entry name" value="HATPase_C_sf"/>
</dbReference>
<sequence length="1056" mass="113821">MLAVLVAAAVLGFEHENARGTLNQSSTWRELLSTARGNATLATLRANQGRPRDAAVAGDRATTACRRFLADAREGALRTSVRRFCTDVDVVLREPRNDAALIAMFADRDVALREIEQARRDDERFLLRLEIGLGALLLALSIAAGLGLRRSRIQLRDLAHQNEAILDSVADGIVTVDRDGKTVFANAAAKRAGGEERAGESAAPPGSPAFQTLADGKRREGHAHPSRRPDGTQALVDYTVTPLREGERIAGATIIFRDVSERARRERRTEAEHAAGRVLAEATSISDAAERLSHAVCEALGWSFGAVWLLDGSVLRMTSMWSPDPDLLDAIREAGGDRKAFGRGEGFVGTAWSERAPVWIGDLGGDERPADSTVIRRRALRVGLAVPILSDGRCLGALEFVDSVKHERDLDFESTMTSIAGFLGQFIERRRAEQELVIARDEALEAARLKSEFVANVSHEIRTPMNGVLGMTDLLLDTALDAEQRSFAETVRTSGDALLSIIDDILDFSKIEAGRLELDPTDFDFRDAVADVMEMLASRAHERRLELVTRIADDVPATVHGDDGRLRQILTNLIGNAVKFTHEGEILVAVRWERAKLRFEIHDTGIGIDPEQLSRLFEAFSQADSSTTRRYGGTGLGLAISRQLVEMMGGEIGAESALERGSLFWFTVDVRAAVVKPPAPPRDLEGLCVLVVDDNATNREILERRLASWRMSCEVASGGEEGLERIRLREAEGRPYDLVLLDQHMPGLDGTGVVRALAGAGPRVILLSSAGRTRGGAGVSATLAKPVRDSRLYDAIATAMSGGAPPRQEPQTVAASRGRGASILLAEDNATNQAVAVNILRRRGYRVEVVAHGAEAVDAVRRETYAAVLMDCQMPVLDGYAATAEIRRLEGAAGRTPIIAMTAHAMEGDRERCIAAGMDDYVSKPLHADDLDAVLQRWIAATEPTVMDRSILKSLARDVGDEAIVDEICELFLSETGPRVAALKAAAAEADLARLRTDAHTLKGSAANVGAVMVAGAASEIERLAGAGDLDAAALWLTRLTDAVELTHAALGKTPA</sequence>
<comment type="subunit">
    <text evidence="15">At low DSF concentrations, interacts with RpfF.</text>
</comment>
<dbReference type="Pfam" id="PF00072">
    <property type="entry name" value="Response_reg"/>
    <property type="match status" value="2"/>
</dbReference>
<feature type="domain" description="Response regulatory" evidence="22">
    <location>
        <begin position="822"/>
        <end position="939"/>
    </location>
</feature>
<dbReference type="CDD" id="cd17546">
    <property type="entry name" value="REC_hyHK_CKI1_RcsC-like"/>
    <property type="match status" value="1"/>
</dbReference>
<comment type="catalytic activity">
    <reaction evidence="1">
        <text>ATP + protein L-histidine = ADP + protein N-phospho-L-histidine.</text>
        <dbReference type="EC" id="2.7.13.3"/>
    </reaction>
</comment>
<evidence type="ECO:0000256" key="14">
    <source>
        <dbReference type="ARBA" id="ARBA00023136"/>
    </source>
</evidence>
<reference evidence="24" key="1">
    <citation type="submission" date="2022-10" db="EMBL/GenBank/DDBJ databases">
        <title>The WGS of Solirubrobacter ginsenosidimutans DSM 21036.</title>
        <authorList>
            <person name="Jiang Z."/>
        </authorList>
    </citation>
    <scope>NUCLEOTIDE SEQUENCE</scope>
    <source>
        <strain evidence="24">DSM 21036</strain>
    </source>
</reference>
<dbReference type="PANTHER" id="PTHR45339">
    <property type="entry name" value="HYBRID SIGNAL TRANSDUCTION HISTIDINE KINASE J"/>
    <property type="match status" value="1"/>
</dbReference>
<keyword evidence="7" id="KW-0808">Transferase</keyword>
<dbReference type="SUPFAM" id="SSF52172">
    <property type="entry name" value="CheY-like"/>
    <property type="match status" value="2"/>
</dbReference>
<feature type="modified residue" description="4-aspartylphosphate" evidence="19">
    <location>
        <position position="742"/>
    </location>
</feature>
<feature type="modified residue" description="4-aspartylphosphate" evidence="19">
    <location>
        <position position="871"/>
    </location>
</feature>
<evidence type="ECO:0000256" key="18">
    <source>
        <dbReference type="PROSITE-ProRule" id="PRU00110"/>
    </source>
</evidence>
<dbReference type="InterPro" id="IPR011006">
    <property type="entry name" value="CheY-like_superfamily"/>
</dbReference>
<dbReference type="SUPFAM" id="SSF55781">
    <property type="entry name" value="GAF domain-like"/>
    <property type="match status" value="1"/>
</dbReference>
<dbReference type="PANTHER" id="PTHR45339:SF1">
    <property type="entry name" value="HYBRID SIGNAL TRANSDUCTION HISTIDINE KINASE J"/>
    <property type="match status" value="1"/>
</dbReference>
<dbReference type="PROSITE" id="PS50109">
    <property type="entry name" value="HIS_KIN"/>
    <property type="match status" value="1"/>
</dbReference>
<dbReference type="Gene3D" id="3.30.450.20">
    <property type="entry name" value="PAS domain"/>
    <property type="match status" value="1"/>
</dbReference>
<dbReference type="EMBL" id="JAPDOD010000006">
    <property type="protein sequence ID" value="MDA0160556.1"/>
    <property type="molecule type" value="Genomic_DNA"/>
</dbReference>
<evidence type="ECO:0000313" key="24">
    <source>
        <dbReference type="EMBL" id="MDA0160556.1"/>
    </source>
</evidence>
<dbReference type="GO" id="GO:0005524">
    <property type="term" value="F:ATP binding"/>
    <property type="evidence" value="ECO:0007669"/>
    <property type="project" value="UniProtKB-KW"/>
</dbReference>
<evidence type="ECO:0000256" key="8">
    <source>
        <dbReference type="ARBA" id="ARBA00022692"/>
    </source>
</evidence>
<comment type="caution">
    <text evidence="24">The sequence shown here is derived from an EMBL/GenBank/DDBJ whole genome shotgun (WGS) entry which is preliminary data.</text>
</comment>
<feature type="transmembrane region" description="Helical" evidence="20">
    <location>
        <begin position="125"/>
        <end position="148"/>
    </location>
</feature>
<keyword evidence="13" id="KW-0902">Two-component regulatory system</keyword>
<dbReference type="Pfam" id="PF02518">
    <property type="entry name" value="HATPase_c"/>
    <property type="match status" value="1"/>
</dbReference>
<evidence type="ECO:0000256" key="12">
    <source>
        <dbReference type="ARBA" id="ARBA00022989"/>
    </source>
</evidence>
<evidence type="ECO:0000256" key="10">
    <source>
        <dbReference type="ARBA" id="ARBA00022777"/>
    </source>
</evidence>
<feature type="modified residue" description="Phosphohistidine" evidence="18">
    <location>
        <position position="1000"/>
    </location>
</feature>
<evidence type="ECO:0000256" key="19">
    <source>
        <dbReference type="PROSITE-ProRule" id="PRU00169"/>
    </source>
</evidence>
<evidence type="ECO:0000256" key="4">
    <source>
        <dbReference type="ARBA" id="ARBA00012438"/>
    </source>
</evidence>
<dbReference type="EC" id="2.7.13.3" evidence="4"/>
<dbReference type="FunFam" id="3.30.565.10:FF:000010">
    <property type="entry name" value="Sensor histidine kinase RcsC"/>
    <property type="match status" value="1"/>
</dbReference>
<dbReference type="SUPFAM" id="SSF55874">
    <property type="entry name" value="ATPase domain of HSP90 chaperone/DNA topoisomerase II/histidine kinase"/>
    <property type="match status" value="1"/>
</dbReference>
<dbReference type="SMART" id="SM00387">
    <property type="entry name" value="HATPase_c"/>
    <property type="match status" value="1"/>
</dbReference>
<dbReference type="SMART" id="SM00065">
    <property type="entry name" value="GAF"/>
    <property type="match status" value="1"/>
</dbReference>
<dbReference type="CDD" id="cd00082">
    <property type="entry name" value="HisKA"/>
    <property type="match status" value="1"/>
</dbReference>
<protein>
    <recommendedName>
        <fullName evidence="17">Circadian input-output histidine kinase CikA</fullName>
        <ecNumber evidence="4">2.7.13.3</ecNumber>
    </recommendedName>
    <alternativeName>
        <fullName evidence="16">Sensory/regulatory protein RpfC</fullName>
    </alternativeName>
</protein>
<dbReference type="Pfam" id="PF00512">
    <property type="entry name" value="HisKA"/>
    <property type="match status" value="1"/>
</dbReference>
<keyword evidence="6 19" id="KW-0597">Phosphoprotein</keyword>
<dbReference type="Gene3D" id="1.20.120.160">
    <property type="entry name" value="HPT domain"/>
    <property type="match status" value="1"/>
</dbReference>
<dbReference type="Pfam" id="PF08448">
    <property type="entry name" value="PAS_4"/>
    <property type="match status" value="1"/>
</dbReference>
<keyword evidence="10" id="KW-0418">Kinase</keyword>
<comment type="subcellular location">
    <subcellularLocation>
        <location evidence="2">Cell membrane</location>
        <topology evidence="2">Multi-pass membrane protein</topology>
    </subcellularLocation>
</comment>
<dbReference type="InterPro" id="IPR003018">
    <property type="entry name" value="GAF"/>
</dbReference>
<evidence type="ECO:0000259" key="21">
    <source>
        <dbReference type="PROSITE" id="PS50109"/>
    </source>
</evidence>
<dbReference type="GO" id="GO:0005886">
    <property type="term" value="C:plasma membrane"/>
    <property type="evidence" value="ECO:0007669"/>
    <property type="project" value="UniProtKB-SubCell"/>
</dbReference>
<dbReference type="Gene3D" id="1.10.287.130">
    <property type="match status" value="1"/>
</dbReference>
<dbReference type="CDD" id="cd00156">
    <property type="entry name" value="REC"/>
    <property type="match status" value="1"/>
</dbReference>
<dbReference type="Pfam" id="PF01627">
    <property type="entry name" value="Hpt"/>
    <property type="match status" value="1"/>
</dbReference>
<dbReference type="InterPro" id="IPR003661">
    <property type="entry name" value="HisK_dim/P_dom"/>
</dbReference>
<keyword evidence="9" id="KW-0547">Nucleotide-binding</keyword>
<keyword evidence="25" id="KW-1185">Reference proteome</keyword>
<dbReference type="InterPro" id="IPR008207">
    <property type="entry name" value="Sig_transdc_His_kin_Hpt_dom"/>
</dbReference>
<dbReference type="InterPro" id="IPR001789">
    <property type="entry name" value="Sig_transdc_resp-reg_receiver"/>
</dbReference>
<dbReference type="InterPro" id="IPR013656">
    <property type="entry name" value="PAS_4"/>
</dbReference>
<evidence type="ECO:0000259" key="22">
    <source>
        <dbReference type="PROSITE" id="PS50110"/>
    </source>
</evidence>
<dbReference type="SUPFAM" id="SSF55785">
    <property type="entry name" value="PYP-like sensor domain (PAS domain)"/>
    <property type="match status" value="1"/>
</dbReference>
<feature type="domain" description="Response regulatory" evidence="22">
    <location>
        <begin position="688"/>
        <end position="800"/>
    </location>
</feature>
<name>A0A9X3MRG2_9ACTN</name>
<dbReference type="InterPro" id="IPR005467">
    <property type="entry name" value="His_kinase_dom"/>
</dbReference>
<dbReference type="PROSITE" id="PS50110">
    <property type="entry name" value="RESPONSE_REGULATORY"/>
    <property type="match status" value="2"/>
</dbReference>
<dbReference type="PRINTS" id="PR00344">
    <property type="entry name" value="BCTRLSENSOR"/>
</dbReference>
<evidence type="ECO:0000256" key="6">
    <source>
        <dbReference type="ARBA" id="ARBA00022553"/>
    </source>
</evidence>
<dbReference type="InterPro" id="IPR036097">
    <property type="entry name" value="HisK_dim/P_sf"/>
</dbReference>
<dbReference type="Gene3D" id="3.30.565.10">
    <property type="entry name" value="Histidine kinase-like ATPase, C-terminal domain"/>
    <property type="match status" value="1"/>
</dbReference>
<dbReference type="InterPro" id="IPR036641">
    <property type="entry name" value="HPT_dom_sf"/>
</dbReference>
<dbReference type="Gene3D" id="3.30.450.40">
    <property type="match status" value="1"/>
</dbReference>
<evidence type="ECO:0000256" key="20">
    <source>
        <dbReference type="SAM" id="Phobius"/>
    </source>
</evidence>
<evidence type="ECO:0000256" key="5">
    <source>
        <dbReference type="ARBA" id="ARBA00022475"/>
    </source>
</evidence>
<dbReference type="PROSITE" id="PS50894">
    <property type="entry name" value="HPT"/>
    <property type="match status" value="1"/>
</dbReference>
<evidence type="ECO:0000256" key="15">
    <source>
        <dbReference type="ARBA" id="ARBA00064003"/>
    </source>
</evidence>
<evidence type="ECO:0000256" key="11">
    <source>
        <dbReference type="ARBA" id="ARBA00022840"/>
    </source>
</evidence>
<dbReference type="InterPro" id="IPR035965">
    <property type="entry name" value="PAS-like_dom_sf"/>
</dbReference>
<feature type="domain" description="HPt" evidence="23">
    <location>
        <begin position="961"/>
        <end position="1056"/>
    </location>
</feature>
<keyword evidence="8 20" id="KW-0812">Transmembrane</keyword>
<dbReference type="FunFam" id="1.10.287.130:FF:000002">
    <property type="entry name" value="Two-component osmosensing histidine kinase"/>
    <property type="match status" value="1"/>
</dbReference>
<dbReference type="AlphaFoldDB" id="A0A9X3MRG2"/>
<dbReference type="RefSeq" id="WP_270039466.1">
    <property type="nucleotide sequence ID" value="NZ_JAPDOD010000006.1"/>
</dbReference>
<keyword evidence="12 20" id="KW-1133">Transmembrane helix</keyword>
<evidence type="ECO:0000256" key="16">
    <source>
        <dbReference type="ARBA" id="ARBA00068150"/>
    </source>
</evidence>
<dbReference type="InterPro" id="IPR004358">
    <property type="entry name" value="Sig_transdc_His_kin-like_C"/>
</dbReference>
<dbReference type="Proteomes" id="UP001149140">
    <property type="component" value="Unassembled WGS sequence"/>
</dbReference>
<gene>
    <name evidence="24" type="ORF">OM076_09795</name>
</gene>
<proteinExistence type="inferred from homology"/>
<dbReference type="InterPro" id="IPR029016">
    <property type="entry name" value="GAF-like_dom_sf"/>
</dbReference>